<dbReference type="GeneID" id="6080836"/>
<dbReference type="RefSeq" id="XP_001885126.1">
    <property type="nucleotide sequence ID" value="XM_001885091.1"/>
</dbReference>
<dbReference type="OrthoDB" id="43744at2759"/>
<reference evidence="1 2" key="1">
    <citation type="journal article" date="2008" name="Nature">
        <title>The genome of Laccaria bicolor provides insights into mycorrhizal symbiosis.</title>
        <authorList>
            <person name="Martin F."/>
            <person name="Aerts A."/>
            <person name="Ahren D."/>
            <person name="Brun A."/>
            <person name="Danchin E.G.J."/>
            <person name="Duchaussoy F."/>
            <person name="Gibon J."/>
            <person name="Kohler A."/>
            <person name="Lindquist E."/>
            <person name="Pereda V."/>
            <person name="Salamov A."/>
            <person name="Shapiro H.J."/>
            <person name="Wuyts J."/>
            <person name="Blaudez D."/>
            <person name="Buee M."/>
            <person name="Brokstein P."/>
            <person name="Canbaeck B."/>
            <person name="Cohen D."/>
            <person name="Courty P.E."/>
            <person name="Coutinho P.M."/>
            <person name="Delaruelle C."/>
            <person name="Detter J.C."/>
            <person name="Deveau A."/>
            <person name="DiFazio S."/>
            <person name="Duplessis S."/>
            <person name="Fraissinet-Tachet L."/>
            <person name="Lucic E."/>
            <person name="Frey-Klett P."/>
            <person name="Fourrey C."/>
            <person name="Feussner I."/>
            <person name="Gay G."/>
            <person name="Grimwood J."/>
            <person name="Hoegger P.J."/>
            <person name="Jain P."/>
            <person name="Kilaru S."/>
            <person name="Labbe J."/>
            <person name="Lin Y.C."/>
            <person name="Legue V."/>
            <person name="Le Tacon F."/>
            <person name="Marmeisse R."/>
            <person name="Melayah D."/>
            <person name="Montanini B."/>
            <person name="Muratet M."/>
            <person name="Nehls U."/>
            <person name="Niculita-Hirzel H."/>
            <person name="Oudot-Le Secq M.P."/>
            <person name="Peter M."/>
            <person name="Quesneville H."/>
            <person name="Rajashekar B."/>
            <person name="Reich M."/>
            <person name="Rouhier N."/>
            <person name="Schmutz J."/>
            <person name="Yin T."/>
            <person name="Chalot M."/>
            <person name="Henrissat B."/>
            <person name="Kuees U."/>
            <person name="Lucas S."/>
            <person name="Van de Peer Y."/>
            <person name="Podila G.K."/>
            <person name="Polle A."/>
            <person name="Pukkila P.J."/>
            <person name="Richardson P.M."/>
            <person name="Rouze P."/>
            <person name="Sanders I.R."/>
            <person name="Stajich J.E."/>
            <person name="Tunlid A."/>
            <person name="Tuskan G."/>
            <person name="Grigoriev I.V."/>
        </authorList>
    </citation>
    <scope>NUCLEOTIDE SEQUENCE [LARGE SCALE GENOMIC DNA]</scope>
    <source>
        <strain evidence="2">S238N-H82 / ATCC MYA-4686</strain>
    </source>
</reference>
<proteinExistence type="predicted"/>
<protein>
    <submittedName>
        <fullName evidence="1">Predicted protein</fullName>
    </submittedName>
</protein>
<dbReference type="Gene3D" id="3.40.50.1820">
    <property type="entry name" value="alpha/beta hydrolase"/>
    <property type="match status" value="1"/>
</dbReference>
<dbReference type="PANTHER" id="PTHR43056">
    <property type="entry name" value="PEPTIDASE S9 PROLYL OLIGOPEPTIDASE"/>
    <property type="match status" value="1"/>
</dbReference>
<sequence length="457" mass="50531">MAPDHRLLQHKPQLKDVIVDAITSEVYHVKKRPSEAGRNVLVHTKLNKDVVGEGWNVRTGVQEYGGSAAVIHAGVIYFSHLPDGRIYRISDGNQPEPVTPESLIDTPISSLTPYTPISSVLEDHTDDTPAGIVTSLCIINTKEKSIHPLISGADFYALPKFSPDGTRLAWNQWYHPDMPWEGGQILVGDVSLNADGILAIINETHVAGVKEKIRRYVNPWKYTAGEAAALFPEPVPEDFGRPLWSLNWSPYAVIDAEGTKAIFVAIRDGREILYFVDLLGGSQPLLLESPFIVVNVIRTVSLEKGEFVFNGHALDDEESISRGPVSPSKELRLDFLLKASKTVTFPAGIISIPRPLTLKIPPKDEPLHVVYYPPQKPEYSGSSMEGELPPCVLNAHGGPTGLSNHALEWKKQHFTSRGWGWLDVNYGGSYSACRVQACPLCSAFAFVRFFVYRKHLV</sequence>
<dbReference type="SUPFAM" id="SSF82171">
    <property type="entry name" value="DPP6 N-terminal domain-like"/>
    <property type="match status" value="1"/>
</dbReference>
<organism evidence="2">
    <name type="scientific">Laccaria bicolor (strain S238N-H82 / ATCC MYA-4686)</name>
    <name type="common">Bicoloured deceiver</name>
    <name type="synonym">Laccaria laccata var. bicolor</name>
    <dbReference type="NCBI Taxonomy" id="486041"/>
    <lineage>
        <taxon>Eukaryota</taxon>
        <taxon>Fungi</taxon>
        <taxon>Dikarya</taxon>
        <taxon>Basidiomycota</taxon>
        <taxon>Agaricomycotina</taxon>
        <taxon>Agaricomycetes</taxon>
        <taxon>Agaricomycetidae</taxon>
        <taxon>Agaricales</taxon>
        <taxon>Agaricineae</taxon>
        <taxon>Hydnangiaceae</taxon>
        <taxon>Laccaria</taxon>
    </lineage>
</organism>
<dbReference type="Proteomes" id="UP000001194">
    <property type="component" value="Unassembled WGS sequence"/>
</dbReference>
<dbReference type="STRING" id="486041.B0DM84"/>
<dbReference type="InterPro" id="IPR029058">
    <property type="entry name" value="AB_hydrolase_fold"/>
</dbReference>
<dbReference type="InterPro" id="IPR050585">
    <property type="entry name" value="Xaa-Pro_dipeptidyl-ppase/CocE"/>
</dbReference>
<dbReference type="EMBL" id="DS547119">
    <property type="protein sequence ID" value="EDR04235.1"/>
    <property type="molecule type" value="Genomic_DNA"/>
</dbReference>
<dbReference type="InParanoid" id="B0DM84"/>
<dbReference type="KEGG" id="lbc:LACBIDRAFT_304745"/>
<dbReference type="AlphaFoldDB" id="B0DM84"/>
<keyword evidence="2" id="KW-1185">Reference proteome</keyword>
<evidence type="ECO:0000313" key="2">
    <source>
        <dbReference type="Proteomes" id="UP000001194"/>
    </source>
</evidence>
<accession>B0DM84</accession>
<name>B0DM84_LACBS</name>
<evidence type="ECO:0000313" key="1">
    <source>
        <dbReference type="EMBL" id="EDR04235.1"/>
    </source>
</evidence>
<dbReference type="HOGENOM" id="CLU_012236_2_2_1"/>
<dbReference type="PANTHER" id="PTHR43056:SF5">
    <property type="entry name" value="PEPTIDASE S9 PROLYL OLIGOPEPTIDASE CATALYTIC DOMAIN-CONTAINING PROTEIN"/>
    <property type="match status" value="1"/>
</dbReference>
<gene>
    <name evidence="1" type="ORF">LACBIDRAFT_304745</name>
</gene>